<dbReference type="GO" id="GO:0005737">
    <property type="term" value="C:cytoplasm"/>
    <property type="evidence" value="ECO:0007669"/>
    <property type="project" value="UniProtKB-SubCell"/>
</dbReference>
<dbReference type="GO" id="GO:0030798">
    <property type="term" value="F:trans-aconitate 2-methyltransferase activity"/>
    <property type="evidence" value="ECO:0007669"/>
    <property type="project" value="UniProtKB-UniRule"/>
</dbReference>
<dbReference type="eggNOG" id="COG4106">
    <property type="taxonomic scope" value="Bacteria"/>
</dbReference>
<evidence type="ECO:0000313" key="6">
    <source>
        <dbReference type="EMBL" id="ADH88346.1"/>
    </source>
</evidence>
<dbReference type="HAMAP" id="MF_00560">
    <property type="entry name" value="Tran_acon_Me_trans"/>
    <property type="match status" value="1"/>
</dbReference>
<sequence>MTSTVDWSAAQYLKFEDQRTRPSVDLLARVPLDDPRACMDIGCGPGNSTELIARCYRRAEVEGMDSSPNMLAKARERLPGLHFEQADIATWQPRRPYDLMFANAVLQWLPDHERLFTRLVGLLPVGGVLAVQVPDNYDEPSHTSMREVASAGPWAEKLTKADEAKADIGSFDDYYRWLRAAGCDVDIWRTTYVHEMEGAGAIVEWFKSTGLRPYMEPLSAEERAEFLIRYQELIAARYQRHDDGTLLLRFPRLFIVARRIS</sequence>
<dbReference type="RefSeq" id="WP_013165851.1">
    <property type="nucleotide sequence ID" value="NC_014217.1"/>
</dbReference>
<dbReference type="PANTHER" id="PTHR43861">
    <property type="entry name" value="TRANS-ACONITATE 2-METHYLTRANSFERASE-RELATED"/>
    <property type="match status" value="1"/>
</dbReference>
<dbReference type="OrthoDB" id="9795085at2"/>
<dbReference type="KEGG" id="sno:Snov_1026"/>
<evidence type="ECO:0000256" key="2">
    <source>
        <dbReference type="ARBA" id="ARBA00022603"/>
    </source>
</evidence>
<keyword evidence="1 5" id="KW-0963">Cytoplasm</keyword>
<comment type="catalytic activity">
    <reaction evidence="5">
        <text>trans-aconitate + S-adenosyl-L-methionine = (E)-3-(methoxycarbonyl)pent-2-enedioate + S-adenosyl-L-homocysteine</text>
        <dbReference type="Rhea" id="RHEA:14969"/>
        <dbReference type="ChEBI" id="CHEBI:15708"/>
        <dbReference type="ChEBI" id="CHEBI:57470"/>
        <dbReference type="ChEBI" id="CHEBI:57856"/>
        <dbReference type="ChEBI" id="CHEBI:59789"/>
        <dbReference type="EC" id="2.1.1.144"/>
    </reaction>
</comment>
<keyword evidence="3 5" id="KW-0808">Transferase</keyword>
<comment type="subcellular location">
    <subcellularLocation>
        <location evidence="5">Cytoplasm</location>
    </subcellularLocation>
</comment>
<comment type="function">
    <text evidence="5">Catalyzes the S-adenosylmethionine monomethyl esterification of trans-aconitate.</text>
</comment>
<dbReference type="InterPro" id="IPR023149">
    <property type="entry name" value="Trans_acon_MeTrfase_C"/>
</dbReference>
<dbReference type="SUPFAM" id="SSF53335">
    <property type="entry name" value="S-adenosyl-L-methionine-dependent methyltransferases"/>
    <property type="match status" value="1"/>
</dbReference>
<dbReference type="AlphaFoldDB" id="D7A6X2"/>
<dbReference type="PANTHER" id="PTHR43861:SF1">
    <property type="entry name" value="TRANS-ACONITATE 2-METHYLTRANSFERASE"/>
    <property type="match status" value="1"/>
</dbReference>
<dbReference type="Pfam" id="PF13489">
    <property type="entry name" value="Methyltransf_23"/>
    <property type="match status" value="1"/>
</dbReference>
<protein>
    <recommendedName>
        <fullName evidence="5">Trans-aconitate 2-methyltransferase</fullName>
        <ecNumber evidence="5">2.1.1.144</ecNumber>
    </recommendedName>
</protein>
<evidence type="ECO:0000256" key="3">
    <source>
        <dbReference type="ARBA" id="ARBA00022679"/>
    </source>
</evidence>
<dbReference type="InterPro" id="IPR029063">
    <property type="entry name" value="SAM-dependent_MTases_sf"/>
</dbReference>
<accession>D7A6X2</accession>
<evidence type="ECO:0000256" key="1">
    <source>
        <dbReference type="ARBA" id="ARBA00022490"/>
    </source>
</evidence>
<evidence type="ECO:0000256" key="5">
    <source>
        <dbReference type="HAMAP-Rule" id="MF_00560"/>
    </source>
</evidence>
<reference evidence="6 7" key="1">
    <citation type="journal article" date="2012" name="Stand. Genomic Sci.">
        <title>Complete genome sequence of the facultatively chemolithoautotrophic and methylotrophic alpha Proteobacterium Starkeya novella type strain (ATCC 8093(T)).</title>
        <authorList>
            <person name="Kappler U."/>
            <person name="Davenport K."/>
            <person name="Beatson S."/>
            <person name="Lucas S."/>
            <person name="Lapidus A."/>
            <person name="Copeland A."/>
            <person name="Berry K.W."/>
            <person name="Glavina Del Rio T."/>
            <person name="Hammon N."/>
            <person name="Dalin E."/>
            <person name="Tice H."/>
            <person name="Pitluck S."/>
            <person name="Richardson P."/>
            <person name="Bruce D."/>
            <person name="Goodwin L.A."/>
            <person name="Han C."/>
            <person name="Tapia R."/>
            <person name="Detter J.C."/>
            <person name="Chang Y.J."/>
            <person name="Jeffries C.D."/>
            <person name="Land M."/>
            <person name="Hauser L."/>
            <person name="Kyrpides N.C."/>
            <person name="Goker M."/>
            <person name="Ivanova N."/>
            <person name="Klenk H.P."/>
            <person name="Woyke T."/>
        </authorList>
    </citation>
    <scope>NUCLEOTIDE SEQUENCE [LARGE SCALE GENOMIC DNA]</scope>
    <source>
        <strain evidence="7">ATCC 8093 / DSM 506 / JCM 20403 / CCM 1077 / IAM 12100 / NBRC 12443 / NCIMB 10456</strain>
    </source>
</reference>
<dbReference type="CDD" id="cd02440">
    <property type="entry name" value="AdoMet_MTases"/>
    <property type="match status" value="1"/>
</dbReference>
<dbReference type="EMBL" id="CP002026">
    <property type="protein sequence ID" value="ADH88346.1"/>
    <property type="molecule type" value="Genomic_DNA"/>
</dbReference>
<keyword evidence="7" id="KW-1185">Reference proteome</keyword>
<dbReference type="STRING" id="639283.Snov_1026"/>
<keyword evidence="2 5" id="KW-0489">Methyltransferase</keyword>
<dbReference type="InterPro" id="IPR023506">
    <property type="entry name" value="Trans-aconitate_MeTrfase"/>
</dbReference>
<dbReference type="EC" id="2.1.1.144" evidence="5"/>
<dbReference type="Proteomes" id="UP000006633">
    <property type="component" value="Chromosome"/>
</dbReference>
<dbReference type="Gene3D" id="1.10.150.290">
    <property type="entry name" value="S-adenosyl-L-methionine-dependent methyltransferases"/>
    <property type="match status" value="1"/>
</dbReference>
<evidence type="ECO:0000256" key="4">
    <source>
        <dbReference type="ARBA" id="ARBA00022691"/>
    </source>
</evidence>
<evidence type="ECO:0000313" key="7">
    <source>
        <dbReference type="Proteomes" id="UP000006633"/>
    </source>
</evidence>
<organism evidence="6 7">
    <name type="scientific">Ancylobacter novellus (strain ATCC 8093 / DSM 506 / JCM 20403 / CCM 1077 / IAM 12100 / NBRC 12443 / NCIMB 10456)</name>
    <name type="common">Starkeya novella</name>
    <dbReference type="NCBI Taxonomy" id="639283"/>
    <lineage>
        <taxon>Bacteria</taxon>
        <taxon>Pseudomonadati</taxon>
        <taxon>Pseudomonadota</taxon>
        <taxon>Alphaproteobacteria</taxon>
        <taxon>Hyphomicrobiales</taxon>
        <taxon>Xanthobacteraceae</taxon>
        <taxon>Ancylobacter</taxon>
    </lineage>
</organism>
<dbReference type="NCBIfam" id="NF002463">
    <property type="entry name" value="PRK01683.1"/>
    <property type="match status" value="1"/>
</dbReference>
<comment type="similarity">
    <text evidence="5">Belongs to the methyltransferase superfamily. Tam family.</text>
</comment>
<dbReference type="Gene3D" id="3.40.50.150">
    <property type="entry name" value="Vaccinia Virus protein VP39"/>
    <property type="match status" value="1"/>
</dbReference>
<keyword evidence="4 5" id="KW-0949">S-adenosyl-L-methionine</keyword>
<gene>
    <name evidence="5" type="primary">tam</name>
    <name evidence="6" type="ordered locus">Snov_1026</name>
</gene>
<dbReference type="HOGENOM" id="CLU_037990_5_2_5"/>
<name>D7A6X2_ANCN5</name>
<dbReference type="GO" id="GO:0032259">
    <property type="term" value="P:methylation"/>
    <property type="evidence" value="ECO:0007669"/>
    <property type="project" value="UniProtKB-KW"/>
</dbReference>
<proteinExistence type="inferred from homology"/>